<sequence>FLIKNGAASLCTFRCNSLHFLLAKNKKEADKVGIQISENYRYVLVDSFLSFIAKFHAEDIQSISSKSEVKGQL</sequence>
<dbReference type="Proteomes" id="UP001156102">
    <property type="component" value="Unassembled WGS sequence"/>
</dbReference>
<dbReference type="RefSeq" id="WP_254761171.1">
    <property type="nucleotide sequence ID" value="NZ_JANCLT010000021.1"/>
</dbReference>
<reference evidence="1" key="1">
    <citation type="submission" date="2022-07" db="EMBL/GenBank/DDBJ databases">
        <authorList>
            <person name="Li W.-J."/>
            <person name="Deng Q.-Q."/>
        </authorList>
    </citation>
    <scope>NUCLEOTIDE SEQUENCE</scope>
    <source>
        <strain evidence="1">SYSU M60031</strain>
    </source>
</reference>
<comment type="caution">
    <text evidence="1">The sequence shown here is derived from an EMBL/GenBank/DDBJ whole genome shotgun (WGS) entry which is preliminary data.</text>
</comment>
<protein>
    <submittedName>
        <fullName evidence="1">Uncharacterized protein</fullName>
    </submittedName>
</protein>
<gene>
    <name evidence="1" type="ORF">NK662_22240</name>
</gene>
<dbReference type="AlphaFoldDB" id="A0AA41XE50"/>
<keyword evidence="2" id="KW-1185">Reference proteome</keyword>
<evidence type="ECO:0000313" key="2">
    <source>
        <dbReference type="Proteomes" id="UP001156102"/>
    </source>
</evidence>
<accession>A0AA41XE50</accession>
<dbReference type="EMBL" id="JANCLT010000021">
    <property type="protein sequence ID" value="MCP8971243.1"/>
    <property type="molecule type" value="Genomic_DNA"/>
</dbReference>
<feature type="non-terminal residue" evidence="1">
    <location>
        <position position="1"/>
    </location>
</feature>
<proteinExistence type="predicted"/>
<organism evidence="1 2">
    <name type="scientific">Ectobacillus ponti</name>
    <dbReference type="NCBI Taxonomy" id="2961894"/>
    <lineage>
        <taxon>Bacteria</taxon>
        <taxon>Bacillati</taxon>
        <taxon>Bacillota</taxon>
        <taxon>Bacilli</taxon>
        <taxon>Bacillales</taxon>
        <taxon>Bacillaceae</taxon>
        <taxon>Ectobacillus</taxon>
    </lineage>
</organism>
<evidence type="ECO:0000313" key="1">
    <source>
        <dbReference type="EMBL" id="MCP8971243.1"/>
    </source>
</evidence>
<name>A0AA41XE50_9BACI</name>